<dbReference type="VEuPathDB" id="CryptoDB:Cvel_8874"/>
<reference evidence="2" key="1">
    <citation type="submission" date="2014-11" db="EMBL/GenBank/DDBJ databases">
        <authorList>
            <person name="Otto D Thomas"/>
            <person name="Naeem Raeece"/>
        </authorList>
    </citation>
    <scope>NUCLEOTIDE SEQUENCE</scope>
</reference>
<dbReference type="EMBL" id="CDMZ01004058">
    <property type="protein sequence ID" value="CEM48497.1"/>
    <property type="molecule type" value="Genomic_DNA"/>
</dbReference>
<feature type="region of interest" description="Disordered" evidence="1">
    <location>
        <begin position="1"/>
        <end position="28"/>
    </location>
</feature>
<evidence type="ECO:0000256" key="1">
    <source>
        <dbReference type="SAM" id="MobiDB-lite"/>
    </source>
</evidence>
<proteinExistence type="predicted"/>
<feature type="compositionally biased region" description="Polar residues" evidence="1">
    <location>
        <begin position="606"/>
        <end position="619"/>
    </location>
</feature>
<feature type="region of interest" description="Disordered" evidence="1">
    <location>
        <begin position="602"/>
        <end position="675"/>
    </location>
</feature>
<feature type="region of interest" description="Disordered" evidence="1">
    <location>
        <begin position="284"/>
        <end position="304"/>
    </location>
</feature>
<protein>
    <submittedName>
        <fullName evidence="2">Uncharacterized protein</fullName>
    </submittedName>
</protein>
<accession>A0A0G4HVU3</accession>
<evidence type="ECO:0000313" key="2">
    <source>
        <dbReference type="EMBL" id="CEM48497.1"/>
    </source>
</evidence>
<sequence>MDGTVSEMVAPGTAAPGGSSGCQGGFSQNGLDPIRSSLKLGIPGKCEHGHWEEGVFPIQAMRHSGADRYKYKRHVSCRQLGELVRGKDIVPLDDEKEMWIAPERTFKDDNLIAVKPKRPTKYVYDPNDKSGELRPANKTITKTFPYQPVSEIRRSTPYVPYPHNETRRPGGAQPPLLYPPRVTQVNAMYKHPSTTYIAPTPGGGAVPTSSMYDSELRSESRDAGGPGAVTPPLSTGGGQTEALLRHQTAPETTDPLVASLQASIANPPGGVAYRRGSIQAANARRRSSVGSMMSQWSGEGGRWGGPMGPRGSVTYLAGHDLGASKAFGMSDFRKERFHELGQNWKAQPLEEAGFIADGKIGPFSMYHEGDAVDEDDFDPSVMGVFSVGAHTTQIKTLMDRFDKGERFFPMHVAIPSKEIPAPTHGVSALEVDPLPRETKQNGVYRVVPRGKTTSYLPPEQNDLTHPHIVLNAPRPKTAPKLFSADAGGHSDQASGTAGAVPAYATRPRPVEESNSPIGTQYLPGGVHPAAMAAWKTEMGQPIGTRPPAFGEYEEPAVAAAACATSSASRAAVPPRLRASRGRKPWEPPTPRELLRKQIHQEFDLSDNPTTAQVEEQPTQAERGGGQSRGGVGRRGAYQREGWFSKDGRGPQTWKIVKHYPREAAEPSPSSNLLRS</sequence>
<dbReference type="AlphaFoldDB" id="A0A0G4HVU3"/>
<feature type="region of interest" description="Disordered" evidence="1">
    <location>
        <begin position="196"/>
        <end position="239"/>
    </location>
</feature>
<gene>
    <name evidence="2" type="ORF">Cvel_8874</name>
</gene>
<name>A0A0G4HVU3_9ALVE</name>
<feature type="region of interest" description="Disordered" evidence="1">
    <location>
        <begin position="564"/>
        <end position="590"/>
    </location>
</feature>
<organism evidence="2">
    <name type="scientific">Chromera velia CCMP2878</name>
    <dbReference type="NCBI Taxonomy" id="1169474"/>
    <lineage>
        <taxon>Eukaryota</taxon>
        <taxon>Sar</taxon>
        <taxon>Alveolata</taxon>
        <taxon>Colpodellida</taxon>
        <taxon>Chromeraceae</taxon>
        <taxon>Chromera</taxon>
    </lineage>
</organism>
<feature type="compositionally biased region" description="Gly residues" evidence="1">
    <location>
        <begin position="622"/>
        <end position="633"/>
    </location>
</feature>